<name>A0A2A9M514_BESBE</name>
<feature type="region of interest" description="Disordered" evidence="1">
    <location>
        <begin position="268"/>
        <end position="294"/>
    </location>
</feature>
<gene>
    <name evidence="2" type="ORF">BESB_082540</name>
</gene>
<feature type="compositionally biased region" description="Basic and acidic residues" evidence="1">
    <location>
        <begin position="285"/>
        <end position="294"/>
    </location>
</feature>
<evidence type="ECO:0000313" key="2">
    <source>
        <dbReference type="EMBL" id="PFH33055.1"/>
    </source>
</evidence>
<reference evidence="2 3" key="1">
    <citation type="submission" date="2017-09" db="EMBL/GenBank/DDBJ databases">
        <title>Genome sequencing of Besnoitia besnoiti strain Bb-Ger1.</title>
        <authorList>
            <person name="Schares G."/>
            <person name="Venepally P."/>
            <person name="Lorenzi H.A."/>
        </authorList>
    </citation>
    <scope>NUCLEOTIDE SEQUENCE [LARGE SCALE GENOMIC DNA]</scope>
    <source>
        <strain evidence="2 3">Bb-Ger1</strain>
    </source>
</reference>
<dbReference type="VEuPathDB" id="ToxoDB:BESB_082540"/>
<dbReference type="GeneID" id="40313180"/>
<organism evidence="2 3">
    <name type="scientific">Besnoitia besnoiti</name>
    <name type="common">Apicomplexan protozoan</name>
    <dbReference type="NCBI Taxonomy" id="94643"/>
    <lineage>
        <taxon>Eukaryota</taxon>
        <taxon>Sar</taxon>
        <taxon>Alveolata</taxon>
        <taxon>Apicomplexa</taxon>
        <taxon>Conoidasida</taxon>
        <taxon>Coccidia</taxon>
        <taxon>Eucoccidiorida</taxon>
        <taxon>Eimeriorina</taxon>
        <taxon>Sarcocystidae</taxon>
        <taxon>Besnoitia</taxon>
    </lineage>
</organism>
<dbReference type="AlphaFoldDB" id="A0A2A9M514"/>
<dbReference type="Proteomes" id="UP000224006">
    <property type="component" value="Chromosome VIII"/>
</dbReference>
<feature type="region of interest" description="Disordered" evidence="1">
    <location>
        <begin position="186"/>
        <end position="247"/>
    </location>
</feature>
<dbReference type="RefSeq" id="XP_029217064.1">
    <property type="nucleotide sequence ID" value="XM_029366604.1"/>
</dbReference>
<dbReference type="KEGG" id="bbes:BESB_082540"/>
<feature type="region of interest" description="Disordered" evidence="1">
    <location>
        <begin position="1"/>
        <end position="24"/>
    </location>
</feature>
<accession>A0A2A9M514</accession>
<evidence type="ECO:0000256" key="1">
    <source>
        <dbReference type="SAM" id="MobiDB-lite"/>
    </source>
</evidence>
<keyword evidence="3" id="KW-1185">Reference proteome</keyword>
<feature type="compositionally biased region" description="Basic and acidic residues" evidence="1">
    <location>
        <begin position="234"/>
        <end position="245"/>
    </location>
</feature>
<dbReference type="EMBL" id="NWUJ01000009">
    <property type="protein sequence ID" value="PFH33055.1"/>
    <property type="molecule type" value="Genomic_DNA"/>
</dbReference>
<proteinExistence type="predicted"/>
<sequence>MITGEFWDTWPPHFHPGPEENPDTGECLPTCLADSSTFSPAGKLTCESRPHCSLEDASLCDNPLETLDLKKPAQQPESTLCVDQEELDVPLPPLELLHPSQVLTTALADVRNARRLHRIENTPLNLLLSSDEIDDLKESFVKSTTGSFFLSKDGLACLLEKYQKKVSDAELTLLFDQFTTFRPQRPRRSVHAAEGVASSTTESRPATIHAPRGDKEPAPAQNKDAGISLDDDGQDNHQDVEDKGFPLENEGLDFTRFARLMVLVSQAERQQAEFDAATLPPPTSADHHATSQQN</sequence>
<evidence type="ECO:0000313" key="3">
    <source>
        <dbReference type="Proteomes" id="UP000224006"/>
    </source>
</evidence>
<protein>
    <submittedName>
        <fullName evidence="2">Uncharacterized protein</fullName>
    </submittedName>
</protein>
<comment type="caution">
    <text evidence="2">The sequence shown here is derived from an EMBL/GenBank/DDBJ whole genome shotgun (WGS) entry which is preliminary data.</text>
</comment>